<comment type="caution">
    <text evidence="5">The sequence shown here is derived from an EMBL/GenBank/DDBJ whole genome shotgun (WGS) entry which is preliminary data.</text>
</comment>
<gene>
    <name evidence="5" type="ORF">B0T10DRAFT_413258</name>
</gene>
<reference evidence="5 6" key="1">
    <citation type="journal article" date="2021" name="Nat. Commun.">
        <title>Genetic determinants of endophytism in the Arabidopsis root mycobiome.</title>
        <authorList>
            <person name="Mesny F."/>
            <person name="Miyauchi S."/>
            <person name="Thiergart T."/>
            <person name="Pickel B."/>
            <person name="Atanasova L."/>
            <person name="Karlsson M."/>
            <person name="Huettel B."/>
            <person name="Barry K.W."/>
            <person name="Haridas S."/>
            <person name="Chen C."/>
            <person name="Bauer D."/>
            <person name="Andreopoulos W."/>
            <person name="Pangilinan J."/>
            <person name="LaButti K."/>
            <person name="Riley R."/>
            <person name="Lipzen A."/>
            <person name="Clum A."/>
            <person name="Drula E."/>
            <person name="Henrissat B."/>
            <person name="Kohler A."/>
            <person name="Grigoriev I.V."/>
            <person name="Martin F.M."/>
            <person name="Hacquard S."/>
        </authorList>
    </citation>
    <scope>NUCLEOTIDE SEQUENCE [LARGE SCALE GENOMIC DNA]</scope>
    <source>
        <strain evidence="5 6">MPI-CAGE-CH-0241</strain>
    </source>
</reference>
<dbReference type="Proteomes" id="UP000777438">
    <property type="component" value="Unassembled WGS sequence"/>
</dbReference>
<comment type="similarity">
    <text evidence="1">Belongs to the peptidase A1 family.</text>
</comment>
<dbReference type="EMBL" id="JAGPYM010000030">
    <property type="protein sequence ID" value="KAH6877285.1"/>
    <property type="molecule type" value="Genomic_DNA"/>
</dbReference>
<dbReference type="Pfam" id="PF00026">
    <property type="entry name" value="Asp"/>
    <property type="match status" value="1"/>
</dbReference>
<dbReference type="PRINTS" id="PR00792">
    <property type="entry name" value="PEPSIN"/>
</dbReference>
<evidence type="ECO:0000313" key="5">
    <source>
        <dbReference type="EMBL" id="KAH6877285.1"/>
    </source>
</evidence>
<dbReference type="PANTHER" id="PTHR47966">
    <property type="entry name" value="BETA-SITE APP-CLEAVING ENZYME, ISOFORM A-RELATED"/>
    <property type="match status" value="1"/>
</dbReference>
<evidence type="ECO:0000256" key="1">
    <source>
        <dbReference type="ARBA" id="ARBA00007447"/>
    </source>
</evidence>
<dbReference type="OrthoDB" id="15189at2759"/>
<proteinExistence type="inferred from homology"/>
<dbReference type="GO" id="GO:0000324">
    <property type="term" value="C:fungal-type vacuole"/>
    <property type="evidence" value="ECO:0007669"/>
    <property type="project" value="TreeGrafter"/>
</dbReference>
<name>A0A9P8VXL1_9HYPO</name>
<feature type="chain" id="PRO_5040201008" evidence="3">
    <location>
        <begin position="20"/>
        <end position="436"/>
    </location>
</feature>
<evidence type="ECO:0000259" key="4">
    <source>
        <dbReference type="PROSITE" id="PS51767"/>
    </source>
</evidence>
<organism evidence="5 6">
    <name type="scientific">Thelonectria olida</name>
    <dbReference type="NCBI Taxonomy" id="1576542"/>
    <lineage>
        <taxon>Eukaryota</taxon>
        <taxon>Fungi</taxon>
        <taxon>Dikarya</taxon>
        <taxon>Ascomycota</taxon>
        <taxon>Pezizomycotina</taxon>
        <taxon>Sordariomycetes</taxon>
        <taxon>Hypocreomycetidae</taxon>
        <taxon>Hypocreales</taxon>
        <taxon>Nectriaceae</taxon>
        <taxon>Thelonectria</taxon>
    </lineage>
</organism>
<evidence type="ECO:0000313" key="6">
    <source>
        <dbReference type="Proteomes" id="UP000777438"/>
    </source>
</evidence>
<dbReference type="PANTHER" id="PTHR47966:SF47">
    <property type="entry name" value="ENDOPEPTIDASE, PUTATIVE (AFU_ORTHOLOGUE AFUA_3G01220)-RELATED"/>
    <property type="match status" value="1"/>
</dbReference>
<dbReference type="InterPro" id="IPR034164">
    <property type="entry name" value="Pepsin-like_dom"/>
</dbReference>
<keyword evidence="6" id="KW-1185">Reference proteome</keyword>
<protein>
    <submittedName>
        <fullName evidence="5">Aspartic peptidase domain-containing protein</fullName>
    </submittedName>
</protein>
<feature type="active site" evidence="2">
    <location>
        <position position="110"/>
    </location>
</feature>
<dbReference type="AlphaFoldDB" id="A0A9P8VXL1"/>
<dbReference type="GO" id="GO:0006508">
    <property type="term" value="P:proteolysis"/>
    <property type="evidence" value="ECO:0007669"/>
    <property type="project" value="InterPro"/>
</dbReference>
<accession>A0A9P8VXL1</accession>
<feature type="signal peptide" evidence="3">
    <location>
        <begin position="1"/>
        <end position="19"/>
    </location>
</feature>
<dbReference type="Gene3D" id="2.40.70.10">
    <property type="entry name" value="Acid Proteases"/>
    <property type="match status" value="2"/>
</dbReference>
<dbReference type="InterPro" id="IPR033121">
    <property type="entry name" value="PEPTIDASE_A1"/>
</dbReference>
<evidence type="ECO:0000256" key="3">
    <source>
        <dbReference type="SAM" id="SignalP"/>
    </source>
</evidence>
<dbReference type="InterPro" id="IPR001461">
    <property type="entry name" value="Aspartic_peptidase_A1"/>
</dbReference>
<keyword evidence="3" id="KW-0732">Signal</keyword>
<dbReference type="GO" id="GO:0004190">
    <property type="term" value="F:aspartic-type endopeptidase activity"/>
    <property type="evidence" value="ECO:0007669"/>
    <property type="project" value="InterPro"/>
</dbReference>
<dbReference type="CDD" id="cd05471">
    <property type="entry name" value="pepsin_like"/>
    <property type="match status" value="1"/>
</dbReference>
<sequence length="436" mass="47536">MNLVRSLLAPLALICSTFAGVPSLETRHADWDLSMPMNGVSFERLEVVSKPVPDRASLRFSRLRSIKGNFEIQEHPGASSSQNTSAVGAYSTQYAIQCYWDGTPAWLVFDTGSSDTWAVHSEFRCEDMTGHKHPRAACAFGRPYIGDFGAGEIDGVHFHLSYGSGEEVSGPMGKSNISCGGLSVPGQQVGLANKTYWRGNNVTVGLLGLAYKSLTNAYYGSMGEEKPWSAIPYTPFLTRAISQGTTDPVFSVAIMRNSSDGILAWGGLPPIVYNRKRKATTDLIIANLADKDETSWTYSYYTIVPDGVTWGERSDTTRYPYIVDTGTTMMHLPPPLVETIATAFEPSAMYVYQWGSYFVPCDAIPPPFAIVISGVEFWINPADLIHQDLIDPLTGYCACGITSGGAGPYILGHVFLQNVLAVFDVGGAEMRFYARD</sequence>
<feature type="active site" evidence="2">
    <location>
        <position position="324"/>
    </location>
</feature>
<feature type="domain" description="Peptidase A1" evidence="4">
    <location>
        <begin position="90"/>
        <end position="433"/>
    </location>
</feature>
<evidence type="ECO:0000256" key="2">
    <source>
        <dbReference type="PIRSR" id="PIRSR601461-1"/>
    </source>
</evidence>
<dbReference type="SUPFAM" id="SSF50630">
    <property type="entry name" value="Acid proteases"/>
    <property type="match status" value="1"/>
</dbReference>
<dbReference type="InterPro" id="IPR021109">
    <property type="entry name" value="Peptidase_aspartic_dom_sf"/>
</dbReference>
<dbReference type="PROSITE" id="PS51767">
    <property type="entry name" value="PEPTIDASE_A1"/>
    <property type="match status" value="1"/>
</dbReference>